<dbReference type="PROSITE" id="PS00175">
    <property type="entry name" value="PG_MUTASE"/>
    <property type="match status" value="1"/>
</dbReference>
<dbReference type="GO" id="GO:0003873">
    <property type="term" value="F:6-phosphofructo-2-kinase activity"/>
    <property type="evidence" value="ECO:0007669"/>
    <property type="project" value="InterPro"/>
</dbReference>
<dbReference type="GO" id="GO:0005524">
    <property type="term" value="F:ATP binding"/>
    <property type="evidence" value="ECO:0007669"/>
    <property type="project" value="UniProtKB-KW"/>
</dbReference>
<keyword evidence="3" id="KW-0067">ATP-binding</keyword>
<keyword evidence="2" id="KW-0547">Nucleotide-binding</keyword>
<dbReference type="Proteomes" id="UP001152795">
    <property type="component" value="Unassembled WGS sequence"/>
</dbReference>
<dbReference type="InterPro" id="IPR001345">
    <property type="entry name" value="PG/BPGM_mutase_AS"/>
</dbReference>
<sequence>MAAKSRQYTASFPSKSLVNMPVCLAMVGLPARGKTFIARKLARYLNWIGIETKVFSSGNYRRDLYKTQCTHKFFDPDNPEGIAIREHCAKLAMNDIAIWLNGKGQVAIFDSTNGTRKRREKVIQFCKQNSFKLLFIESFCDDPSIVHSNIMEVKVTSPDYKNVSPEQACEDFKARIKLYETQYEPLCLTKDDQVRFLKVVNTGRRFVVNRAEGYVESKVAYYTMNIHVVSRSIYLTRHGESEFNLKGRIGGDSDLSPHGQKFAEVLGEFVNKQNLENLKVWTSQLKRTSQSAQHIKASAEQWKALNELDAGVCDGMTYEEIQEKYPEDFARRDQDKFHYRYKRGESYEDIVIRLEPVIMELERQQNVLVICHQAIMRCLLAYFLEVKKEELPYLAVPLHTVFKLTPVAYGCKVEKFPLGIEAVNTQRERPKNVQVGRKPEDALVTVPPHVM</sequence>
<comment type="caution">
    <text evidence="6">The sequence shown here is derived from an EMBL/GenBank/DDBJ whole genome shotgun (WGS) entry which is preliminary data.</text>
</comment>
<evidence type="ECO:0000256" key="3">
    <source>
        <dbReference type="ARBA" id="ARBA00022840"/>
    </source>
</evidence>
<dbReference type="Pfam" id="PF00300">
    <property type="entry name" value="His_Phos_1"/>
    <property type="match status" value="1"/>
</dbReference>
<dbReference type="GO" id="GO:0006000">
    <property type="term" value="P:fructose metabolic process"/>
    <property type="evidence" value="ECO:0007669"/>
    <property type="project" value="InterPro"/>
</dbReference>
<dbReference type="CDD" id="cd07067">
    <property type="entry name" value="HP_PGM_like"/>
    <property type="match status" value="1"/>
</dbReference>
<dbReference type="SUPFAM" id="SSF53254">
    <property type="entry name" value="Phosphoglycerate mutase-like"/>
    <property type="match status" value="1"/>
</dbReference>
<dbReference type="InterPro" id="IPR013079">
    <property type="entry name" value="6Phosfructo_kin"/>
</dbReference>
<evidence type="ECO:0000313" key="7">
    <source>
        <dbReference type="Proteomes" id="UP001152795"/>
    </source>
</evidence>
<keyword evidence="7" id="KW-1185">Reference proteome</keyword>
<feature type="active site" description="Proton donor/acceptor" evidence="4">
    <location>
        <position position="307"/>
    </location>
</feature>
<evidence type="ECO:0000313" key="6">
    <source>
        <dbReference type="EMBL" id="CAB3996683.1"/>
    </source>
</evidence>
<gene>
    <name evidence="6" type="ORF">PACLA_8A055025</name>
</gene>
<dbReference type="SUPFAM" id="SSF52540">
    <property type="entry name" value="P-loop containing nucleoside triphosphate hydrolases"/>
    <property type="match status" value="1"/>
</dbReference>
<dbReference type="EMBL" id="CACRXK020002925">
    <property type="protein sequence ID" value="CAB3996683.1"/>
    <property type="molecule type" value="Genomic_DNA"/>
</dbReference>
<feature type="active site" description="Tele-phosphohistidine intermediate" evidence="4">
    <location>
        <position position="238"/>
    </location>
</feature>
<protein>
    <submittedName>
        <fullName evidence="6">6-phosphofructo-2-kinase fructose-2,6-bisphosphatase-like</fullName>
    </submittedName>
</protein>
<comment type="similarity">
    <text evidence="1">In the C-terminal section; belongs to the phosphoglycerate mutase family.</text>
</comment>
<dbReference type="SMART" id="SM00855">
    <property type="entry name" value="PGAM"/>
    <property type="match status" value="1"/>
</dbReference>
<dbReference type="FunFam" id="3.40.50.300:FF:000644">
    <property type="entry name" value="GpmB, Fructose-2,6-bisphosphatase"/>
    <property type="match status" value="1"/>
</dbReference>
<dbReference type="PIRSF" id="PIRSF000709">
    <property type="entry name" value="6PFK_2-Ptase"/>
    <property type="match status" value="1"/>
</dbReference>
<evidence type="ECO:0000256" key="5">
    <source>
        <dbReference type="PIRSR" id="PIRSR613078-2"/>
    </source>
</evidence>
<feature type="binding site" evidence="5">
    <location>
        <position position="287"/>
    </location>
    <ligand>
        <name>substrate</name>
    </ligand>
</feature>
<dbReference type="FunFam" id="3.40.50.1240:FF:000001">
    <property type="entry name" value="6-phosphofructo-2-kinase/fructose-2, 6-bisphosphatase 3 isoform 2"/>
    <property type="match status" value="1"/>
</dbReference>
<dbReference type="OrthoDB" id="267323at2759"/>
<dbReference type="InterPro" id="IPR029033">
    <property type="entry name" value="His_PPase_superfam"/>
</dbReference>
<accession>A0A6S7GXC0</accession>
<dbReference type="InterPro" id="IPR003094">
    <property type="entry name" value="6Pfruct_kin"/>
</dbReference>
<dbReference type="Pfam" id="PF01591">
    <property type="entry name" value="6PF2K"/>
    <property type="match status" value="1"/>
</dbReference>
<dbReference type="Gene3D" id="3.40.50.1240">
    <property type="entry name" value="Phosphoglycerate mutase-like"/>
    <property type="match status" value="1"/>
</dbReference>
<dbReference type="AlphaFoldDB" id="A0A6S7GXC0"/>
<dbReference type="Gene3D" id="3.40.50.300">
    <property type="entry name" value="P-loop containing nucleotide triphosphate hydrolases"/>
    <property type="match status" value="1"/>
</dbReference>
<dbReference type="PANTHER" id="PTHR10606:SF44">
    <property type="entry name" value="6-PHOSPHOFRUCTO 2-KINASE_FRUCTOSE 2,6-BISPHOSPHATASE LONG FORM"/>
    <property type="match status" value="1"/>
</dbReference>
<evidence type="ECO:0000256" key="2">
    <source>
        <dbReference type="ARBA" id="ARBA00022741"/>
    </source>
</evidence>
<dbReference type="PANTHER" id="PTHR10606">
    <property type="entry name" value="6-PHOSPHOFRUCTO-2-KINASE/FRUCTOSE-2,6-BISPHOSPHATASE"/>
    <property type="match status" value="1"/>
</dbReference>
<dbReference type="PRINTS" id="PR00991">
    <property type="entry name" value="6PFRUCTKNASE"/>
</dbReference>
<evidence type="ECO:0000256" key="4">
    <source>
        <dbReference type="PIRSR" id="PIRSR613078-1"/>
    </source>
</evidence>
<organism evidence="6 7">
    <name type="scientific">Paramuricea clavata</name>
    <name type="common">Red gorgonian</name>
    <name type="synonym">Violescent sea-whip</name>
    <dbReference type="NCBI Taxonomy" id="317549"/>
    <lineage>
        <taxon>Eukaryota</taxon>
        <taxon>Metazoa</taxon>
        <taxon>Cnidaria</taxon>
        <taxon>Anthozoa</taxon>
        <taxon>Octocorallia</taxon>
        <taxon>Malacalcyonacea</taxon>
        <taxon>Plexauridae</taxon>
        <taxon>Paramuricea</taxon>
    </lineage>
</organism>
<feature type="binding site" evidence="5">
    <location>
        <begin position="237"/>
        <end position="244"/>
    </location>
    <ligand>
        <name>substrate</name>
    </ligand>
</feature>
<name>A0A6S7GXC0_PARCT</name>
<dbReference type="InterPro" id="IPR027417">
    <property type="entry name" value="P-loop_NTPase"/>
</dbReference>
<evidence type="ECO:0000256" key="1">
    <source>
        <dbReference type="ARBA" id="ARBA00008408"/>
    </source>
</evidence>
<dbReference type="GO" id="GO:0004331">
    <property type="term" value="F:fructose-2,6-bisphosphate 2-phosphatase activity"/>
    <property type="evidence" value="ECO:0007669"/>
    <property type="project" value="TreeGrafter"/>
</dbReference>
<dbReference type="GO" id="GO:0005829">
    <property type="term" value="C:cytosol"/>
    <property type="evidence" value="ECO:0007669"/>
    <property type="project" value="TreeGrafter"/>
</dbReference>
<dbReference type="GO" id="GO:0006003">
    <property type="term" value="P:fructose 2,6-bisphosphate metabolic process"/>
    <property type="evidence" value="ECO:0007669"/>
    <property type="project" value="InterPro"/>
</dbReference>
<reference evidence="6" key="1">
    <citation type="submission" date="2020-04" db="EMBL/GenBank/DDBJ databases">
        <authorList>
            <person name="Alioto T."/>
            <person name="Alioto T."/>
            <person name="Gomez Garrido J."/>
        </authorList>
    </citation>
    <scope>NUCLEOTIDE SEQUENCE</scope>
    <source>
        <strain evidence="6">A484AB</strain>
    </source>
</reference>
<dbReference type="InterPro" id="IPR013078">
    <property type="entry name" value="His_Pase_superF_clade-1"/>
</dbReference>
<proteinExistence type="inferred from homology"/>